<dbReference type="Proteomes" id="UP000006352">
    <property type="component" value="Unassembled WGS sequence"/>
</dbReference>
<dbReference type="RefSeq" id="XP_012179115.1">
    <property type="nucleotide sequence ID" value="XM_012323725.1"/>
</dbReference>
<dbReference type="GeneID" id="24094743"/>
<dbReference type="HOGENOM" id="CLU_107219_0_0_1"/>
<dbReference type="InParanoid" id="J4HTZ8"/>
<reference evidence="1 2" key="1">
    <citation type="journal article" date="2012" name="Appl. Environ. Microbiol.">
        <title>Short-read sequencing for genomic analysis of the brown rot fungus Fibroporia radiculosa.</title>
        <authorList>
            <person name="Tang J.D."/>
            <person name="Perkins A.D."/>
            <person name="Sonstegard T.S."/>
            <person name="Schroeder S.G."/>
            <person name="Burgess S.C."/>
            <person name="Diehl S.V."/>
        </authorList>
    </citation>
    <scope>NUCLEOTIDE SEQUENCE [LARGE SCALE GENOMIC DNA]</scope>
    <source>
        <strain evidence="1 2">TFFH 294</strain>
    </source>
</reference>
<evidence type="ECO:0000313" key="1">
    <source>
        <dbReference type="EMBL" id="CCL99832.1"/>
    </source>
</evidence>
<dbReference type="EMBL" id="HE796952">
    <property type="protein sequence ID" value="CCL99832.1"/>
    <property type="molecule type" value="Genomic_DNA"/>
</dbReference>
<organism evidence="1 2">
    <name type="scientific">Fibroporia radiculosa</name>
    <dbReference type="NCBI Taxonomy" id="599839"/>
    <lineage>
        <taxon>Eukaryota</taxon>
        <taxon>Fungi</taxon>
        <taxon>Dikarya</taxon>
        <taxon>Basidiomycota</taxon>
        <taxon>Agaricomycotina</taxon>
        <taxon>Agaricomycetes</taxon>
        <taxon>Polyporales</taxon>
        <taxon>Fibroporiaceae</taxon>
        <taxon>Fibroporia</taxon>
    </lineage>
</organism>
<sequence>MVHTGPGPVIPNLVSWTENSLSAIYKAKTDAEFETAFKDFVADDARITVNGKHFTRQQYKERLQAAKGTTLATPELTFNDAIEVPSNQDHPTAAGSVGLYYHAIVYHPFKVHDAFASSTITSSLNVQIADLNPVESAYPVRRGVVFDEVVVEQANDEVRSS</sequence>
<dbReference type="OrthoDB" id="3188871at2759"/>
<gene>
    <name evidence="1" type="ORF">FIBRA_01856</name>
</gene>
<protein>
    <submittedName>
        <fullName evidence="1">Uncharacterized protein</fullName>
    </submittedName>
</protein>
<dbReference type="AlphaFoldDB" id="J4HTZ8"/>
<accession>J4HTZ8</accession>
<evidence type="ECO:0000313" key="2">
    <source>
        <dbReference type="Proteomes" id="UP000006352"/>
    </source>
</evidence>
<keyword evidence="2" id="KW-1185">Reference proteome</keyword>
<name>J4HTZ8_9APHY</name>
<proteinExistence type="predicted"/>